<dbReference type="Gene3D" id="2.50.20.20">
    <property type="match status" value="1"/>
</dbReference>
<protein>
    <recommendedName>
        <fullName evidence="4">LppX_LprAFG lipoprotein</fullName>
    </recommendedName>
</protein>
<keyword evidence="3" id="KW-1185">Reference proteome</keyword>
<dbReference type="KEGG" id="aser:Asera_11150"/>
<dbReference type="AlphaFoldDB" id="A0A810KVT8"/>
<dbReference type="Proteomes" id="UP000680750">
    <property type="component" value="Chromosome"/>
</dbReference>
<organism evidence="2 3">
    <name type="scientific">Actinocatenispora sera</name>
    <dbReference type="NCBI Taxonomy" id="390989"/>
    <lineage>
        <taxon>Bacteria</taxon>
        <taxon>Bacillati</taxon>
        <taxon>Actinomycetota</taxon>
        <taxon>Actinomycetes</taxon>
        <taxon>Micromonosporales</taxon>
        <taxon>Micromonosporaceae</taxon>
        <taxon>Actinocatenispora</taxon>
    </lineage>
</organism>
<dbReference type="EMBL" id="AP023354">
    <property type="protein sequence ID" value="BCJ27007.1"/>
    <property type="molecule type" value="Genomic_DNA"/>
</dbReference>
<accession>A0A810KVT8</accession>
<proteinExistence type="predicted"/>
<evidence type="ECO:0000313" key="2">
    <source>
        <dbReference type="EMBL" id="BCJ27007.1"/>
    </source>
</evidence>
<gene>
    <name evidence="2" type="ORF">Asera_11150</name>
</gene>
<sequence length="297" mass="31130">MASWSGIGPGRRADSGRRRPAMRRMIAAVAVCAAGLLLAGCRDSGTPQGEPRDTVGATSATPSAGPAQTRHATAELTRAVRKLEATSFAFDGGTGIARVSGSYQPKRKLGQLDGSFGIGAMDAVLVGTDLYVKGVDKDPDVWLRIRTARLAPGNVLAQAIDPTLSTRYLETIESAAETSPGHYQGRIDLATLRARAAGDRTAQQLTMLLGPSPSRVTFEASVDRSGRLTRLAISVLRTDSSAQSTVTTRYRDFGTPVWVEAPPAAQVREAPQQLYTVLAPNPTPSSTAGSASPATAD</sequence>
<feature type="region of interest" description="Disordered" evidence="1">
    <location>
        <begin position="43"/>
        <end position="71"/>
    </location>
</feature>
<evidence type="ECO:0008006" key="4">
    <source>
        <dbReference type="Google" id="ProtNLM"/>
    </source>
</evidence>
<evidence type="ECO:0000313" key="3">
    <source>
        <dbReference type="Proteomes" id="UP000680750"/>
    </source>
</evidence>
<evidence type="ECO:0000256" key="1">
    <source>
        <dbReference type="SAM" id="MobiDB-lite"/>
    </source>
</evidence>
<name>A0A810KVT8_9ACTN</name>
<reference evidence="2" key="1">
    <citation type="submission" date="2020-08" db="EMBL/GenBank/DDBJ databases">
        <title>Whole genome shotgun sequence of Actinocatenispora sera NBRC 101916.</title>
        <authorList>
            <person name="Komaki H."/>
            <person name="Tamura T."/>
        </authorList>
    </citation>
    <scope>NUCLEOTIDE SEQUENCE</scope>
    <source>
        <strain evidence="2">NBRC 101916</strain>
    </source>
</reference>